<evidence type="ECO:0000313" key="1">
    <source>
        <dbReference type="EMBL" id="KAK5046044.1"/>
    </source>
</evidence>
<comment type="caution">
    <text evidence="1">The sequence shown here is derived from an EMBL/GenBank/DDBJ whole genome shotgun (WGS) entry which is preliminary data.</text>
</comment>
<protein>
    <recommendedName>
        <fullName evidence="3">Ditrans,polycis-polyprenyl diphosphate synthase ((2E,6E)-farnesyldiphosphate specific)</fullName>
    </recommendedName>
</protein>
<feature type="non-terminal residue" evidence="1">
    <location>
        <position position="54"/>
    </location>
</feature>
<proteinExistence type="predicted"/>
<evidence type="ECO:0000313" key="2">
    <source>
        <dbReference type="Proteomes" id="UP001357485"/>
    </source>
</evidence>
<reference evidence="1 2" key="1">
    <citation type="submission" date="2023-08" db="EMBL/GenBank/DDBJ databases">
        <title>Black Yeasts Isolated from many extreme environments.</title>
        <authorList>
            <person name="Coleine C."/>
            <person name="Stajich J.E."/>
            <person name="Selbmann L."/>
        </authorList>
    </citation>
    <scope>NUCLEOTIDE SEQUENCE [LARGE SCALE GENOMIC DNA]</scope>
    <source>
        <strain evidence="1 2">CCFEE 536</strain>
    </source>
</reference>
<accession>A0ABR0IVQ6</accession>
<sequence length="54" mass="5950">MSQRGKISPADISPELIDAEISESVVGEPDLLVLFGPDVELKGYPPWQIRLTEI</sequence>
<keyword evidence="2" id="KW-1185">Reference proteome</keyword>
<evidence type="ECO:0008006" key="3">
    <source>
        <dbReference type="Google" id="ProtNLM"/>
    </source>
</evidence>
<dbReference type="SUPFAM" id="SSF64005">
    <property type="entry name" value="Undecaprenyl diphosphate synthase"/>
    <property type="match status" value="1"/>
</dbReference>
<dbReference type="Proteomes" id="UP001357485">
    <property type="component" value="Unassembled WGS sequence"/>
</dbReference>
<organism evidence="1 2">
    <name type="scientific">Cryomyces antarcticus</name>
    <dbReference type="NCBI Taxonomy" id="329879"/>
    <lineage>
        <taxon>Eukaryota</taxon>
        <taxon>Fungi</taxon>
        <taxon>Dikarya</taxon>
        <taxon>Ascomycota</taxon>
        <taxon>Pezizomycotina</taxon>
        <taxon>Dothideomycetes</taxon>
        <taxon>Dothideomycetes incertae sedis</taxon>
        <taxon>Cryomyces</taxon>
    </lineage>
</organism>
<gene>
    <name evidence="1" type="ORF">LTR16_011310</name>
</gene>
<dbReference type="InterPro" id="IPR036424">
    <property type="entry name" value="UPP_synth-like_sf"/>
</dbReference>
<name>A0ABR0IVQ6_9PEZI</name>
<dbReference type="Gene3D" id="3.40.1180.10">
    <property type="entry name" value="Decaprenyl diphosphate synthase-like"/>
    <property type="match status" value="1"/>
</dbReference>
<dbReference type="EMBL" id="JAVRRA010028087">
    <property type="protein sequence ID" value="KAK5046044.1"/>
    <property type="molecule type" value="Genomic_DNA"/>
</dbReference>